<feature type="compositionally biased region" description="Low complexity" evidence="2">
    <location>
        <begin position="302"/>
        <end position="321"/>
    </location>
</feature>
<sequence>MFNSNKKRISADEQTTWNGYDHLMNLNPSGADQRYDMKASIYDVNAMRDSVFTDRERFSFCLSPPKEKLSFKKMKSDDGTASVIKATKRSISPKRQQQGISLSSTAPASSLLPLKEITFNKQPQQHELGGTNGINKPNNRLPPSQQNQQNHQYNIRKLPSTNTINLNRINSNNNSINTMVESNSNNSNSNGNLMNTNTLKSISSSPKSSPSKAASTLSRIPASPRRATTSSTTSLSSIQASPNKYNTPTQTSSTTTLKSKPQTPTKLTSTITTATLNSKPSTPNRPVYPTLGKLNTTPSIDQMSNSKLQLQQQQTSSSRPQPTIINNSSPTIVDHQIIEKYENRIKLLEIEHRLIKHQVEEKENTIQDLTSRLGEVEFQLATLMVHVKTVFSERGFI</sequence>
<feature type="region of interest" description="Disordered" evidence="2">
    <location>
        <begin position="125"/>
        <end position="328"/>
    </location>
</feature>
<name>A0A8J4V2W0_9MYCE</name>
<keyword evidence="4" id="KW-1185">Reference proteome</keyword>
<accession>A0A8J4V2W0</accession>
<dbReference type="EMBL" id="AJWJ01000320">
    <property type="protein sequence ID" value="KAF2071987.1"/>
    <property type="molecule type" value="Genomic_DNA"/>
</dbReference>
<gene>
    <name evidence="3" type="ORF">CYY_006700</name>
</gene>
<dbReference type="OrthoDB" id="20801at2759"/>
<reference evidence="3" key="1">
    <citation type="submission" date="2020-01" db="EMBL/GenBank/DDBJ databases">
        <title>Development of genomics and gene disruption for Polysphondylium violaceum indicates a role for the polyketide synthase stlB in stalk morphogenesis.</title>
        <authorList>
            <person name="Narita B."/>
            <person name="Kawabe Y."/>
            <person name="Kin K."/>
            <person name="Saito T."/>
            <person name="Gibbs R."/>
            <person name="Kuspa A."/>
            <person name="Muzny D."/>
            <person name="Queller D."/>
            <person name="Richards S."/>
            <person name="Strassman J."/>
            <person name="Sucgang R."/>
            <person name="Worley K."/>
            <person name="Schaap P."/>
        </authorList>
    </citation>
    <scope>NUCLEOTIDE SEQUENCE</scope>
    <source>
        <strain evidence="3">QSvi11</strain>
    </source>
</reference>
<proteinExistence type="predicted"/>
<feature type="compositionally biased region" description="Polar residues" evidence="2">
    <location>
        <begin position="133"/>
        <end position="153"/>
    </location>
</feature>
<dbReference type="AlphaFoldDB" id="A0A8J4V2W0"/>
<evidence type="ECO:0000256" key="2">
    <source>
        <dbReference type="SAM" id="MobiDB-lite"/>
    </source>
</evidence>
<dbReference type="Proteomes" id="UP000695562">
    <property type="component" value="Unassembled WGS sequence"/>
</dbReference>
<feature type="compositionally biased region" description="Low complexity" evidence="2">
    <location>
        <begin position="160"/>
        <end position="218"/>
    </location>
</feature>
<feature type="compositionally biased region" description="Low complexity" evidence="2">
    <location>
        <begin position="247"/>
        <end position="275"/>
    </location>
</feature>
<organism evidence="3 4">
    <name type="scientific">Polysphondylium violaceum</name>
    <dbReference type="NCBI Taxonomy" id="133409"/>
    <lineage>
        <taxon>Eukaryota</taxon>
        <taxon>Amoebozoa</taxon>
        <taxon>Evosea</taxon>
        <taxon>Eumycetozoa</taxon>
        <taxon>Dictyostelia</taxon>
        <taxon>Dictyosteliales</taxon>
        <taxon>Dictyosteliaceae</taxon>
        <taxon>Polysphondylium</taxon>
    </lineage>
</organism>
<keyword evidence="1" id="KW-0175">Coiled coil</keyword>
<evidence type="ECO:0000313" key="3">
    <source>
        <dbReference type="EMBL" id="KAF2071987.1"/>
    </source>
</evidence>
<comment type="caution">
    <text evidence="3">The sequence shown here is derived from an EMBL/GenBank/DDBJ whole genome shotgun (WGS) entry which is preliminary data.</text>
</comment>
<feature type="coiled-coil region" evidence="1">
    <location>
        <begin position="338"/>
        <end position="379"/>
    </location>
</feature>
<evidence type="ECO:0000313" key="4">
    <source>
        <dbReference type="Proteomes" id="UP000695562"/>
    </source>
</evidence>
<protein>
    <submittedName>
        <fullName evidence="3">Uncharacterized protein</fullName>
    </submittedName>
</protein>
<evidence type="ECO:0000256" key="1">
    <source>
        <dbReference type="SAM" id="Coils"/>
    </source>
</evidence>
<feature type="compositionally biased region" description="Low complexity" evidence="2">
    <location>
        <begin position="228"/>
        <end position="237"/>
    </location>
</feature>